<keyword evidence="3" id="KW-1185">Reference proteome</keyword>
<keyword evidence="1" id="KW-0812">Transmembrane</keyword>
<evidence type="ECO:0000313" key="2">
    <source>
        <dbReference type="EMBL" id="RDX73175.1"/>
    </source>
</evidence>
<dbReference type="EMBL" id="QJKJ01010623">
    <property type="protein sequence ID" value="RDX73175.1"/>
    <property type="molecule type" value="Genomic_DNA"/>
</dbReference>
<feature type="non-terminal residue" evidence="2">
    <location>
        <position position="1"/>
    </location>
</feature>
<name>A0A371F4J5_MUCPR</name>
<feature type="transmembrane region" description="Helical" evidence="1">
    <location>
        <begin position="185"/>
        <end position="209"/>
    </location>
</feature>
<dbReference type="PANTHER" id="PTHR11439:SF440">
    <property type="entry name" value="INTEGRASE CATALYTIC DOMAIN-CONTAINING PROTEIN"/>
    <property type="match status" value="1"/>
</dbReference>
<evidence type="ECO:0000256" key="1">
    <source>
        <dbReference type="SAM" id="Phobius"/>
    </source>
</evidence>
<proteinExistence type="predicted"/>
<sequence>MTYGICEGLWMKIILDGLKVKYKGPMKLFCDNNLTMYIAHNPVQHDKTKHIEIDKYFIKVKLDDDLIVIAHIPIELQVENVLTKGLPRKNLLFFPISFPKLDWSNYATWAIDITVWINGQGYKEHLTNKVCYVDAPNHVKWEKIDGQLCNVIKSTLHSSIKSIFDIMSLVSWHGPRLNRQSPAPLLQLLILVIHLLAYLSLLPLILGVLNCSTSDHISSLSKFYYFSQWFPHTIPRNSRYPSPISFTIDSILYVTNCRFNLLSAHLLIQTHDCLITFTKDIVTLQD</sequence>
<dbReference type="AlphaFoldDB" id="A0A371F4J5"/>
<keyword evidence="1" id="KW-0472">Membrane</keyword>
<comment type="caution">
    <text evidence="2">The sequence shown here is derived from an EMBL/GenBank/DDBJ whole genome shotgun (WGS) entry which is preliminary data.</text>
</comment>
<reference evidence="2" key="1">
    <citation type="submission" date="2018-05" db="EMBL/GenBank/DDBJ databases">
        <title>Draft genome of Mucuna pruriens seed.</title>
        <authorList>
            <person name="Nnadi N.E."/>
            <person name="Vos R."/>
            <person name="Hasami M.H."/>
            <person name="Devisetty U.K."/>
            <person name="Aguiy J.C."/>
        </authorList>
    </citation>
    <scope>NUCLEOTIDE SEQUENCE [LARGE SCALE GENOMIC DNA]</scope>
    <source>
        <strain evidence="2">JCA_2017</strain>
    </source>
</reference>
<dbReference type="PANTHER" id="PTHR11439">
    <property type="entry name" value="GAG-POL-RELATED RETROTRANSPOSON"/>
    <property type="match status" value="1"/>
</dbReference>
<gene>
    <name evidence="2" type="primary">GIP</name>
    <name evidence="2" type="ORF">CR513_47255</name>
</gene>
<accession>A0A371F4J5</accession>
<dbReference type="CDD" id="cd09272">
    <property type="entry name" value="RNase_HI_RT_Ty1"/>
    <property type="match status" value="1"/>
</dbReference>
<keyword evidence="1" id="KW-1133">Transmembrane helix</keyword>
<evidence type="ECO:0000313" key="3">
    <source>
        <dbReference type="Proteomes" id="UP000257109"/>
    </source>
</evidence>
<dbReference type="OrthoDB" id="1401861at2759"/>
<organism evidence="2 3">
    <name type="scientific">Mucuna pruriens</name>
    <name type="common">Velvet bean</name>
    <name type="synonym">Dolichos pruriens</name>
    <dbReference type="NCBI Taxonomy" id="157652"/>
    <lineage>
        <taxon>Eukaryota</taxon>
        <taxon>Viridiplantae</taxon>
        <taxon>Streptophyta</taxon>
        <taxon>Embryophyta</taxon>
        <taxon>Tracheophyta</taxon>
        <taxon>Spermatophyta</taxon>
        <taxon>Magnoliopsida</taxon>
        <taxon>eudicotyledons</taxon>
        <taxon>Gunneridae</taxon>
        <taxon>Pentapetalae</taxon>
        <taxon>rosids</taxon>
        <taxon>fabids</taxon>
        <taxon>Fabales</taxon>
        <taxon>Fabaceae</taxon>
        <taxon>Papilionoideae</taxon>
        <taxon>50 kb inversion clade</taxon>
        <taxon>NPAAA clade</taxon>
        <taxon>indigoferoid/millettioid clade</taxon>
        <taxon>Phaseoleae</taxon>
        <taxon>Mucuna</taxon>
    </lineage>
</organism>
<dbReference type="Proteomes" id="UP000257109">
    <property type="component" value="Unassembled WGS sequence"/>
</dbReference>
<protein>
    <submittedName>
        <fullName evidence="2">Copia protein</fullName>
    </submittedName>
</protein>